<dbReference type="Pfam" id="PF10294">
    <property type="entry name" value="Methyltransf_16"/>
    <property type="match status" value="1"/>
</dbReference>
<dbReference type="Proteomes" id="UP000307440">
    <property type="component" value="Unassembled WGS sequence"/>
</dbReference>
<proteinExistence type="predicted"/>
<dbReference type="GO" id="GO:0008757">
    <property type="term" value="F:S-adenosylmethionine-dependent methyltransferase activity"/>
    <property type="evidence" value="ECO:0007669"/>
    <property type="project" value="UniProtKB-ARBA"/>
</dbReference>
<dbReference type="Gene3D" id="3.40.50.150">
    <property type="entry name" value="Vaccinia Virus protein VP39"/>
    <property type="match status" value="1"/>
</dbReference>
<dbReference type="GO" id="GO:0005737">
    <property type="term" value="C:cytoplasm"/>
    <property type="evidence" value="ECO:0007669"/>
    <property type="project" value="TreeGrafter"/>
</dbReference>
<evidence type="ECO:0008006" key="3">
    <source>
        <dbReference type="Google" id="ProtNLM"/>
    </source>
</evidence>
<keyword evidence="2" id="KW-1185">Reference proteome</keyword>
<evidence type="ECO:0000313" key="2">
    <source>
        <dbReference type="Proteomes" id="UP000307440"/>
    </source>
</evidence>
<sequence>MFFYLSFLRPPPIRARLSSPVLITPQISNDLRTEPFESVQDIFYSWVLDDGSGQAQNVPRGIQPATATTKLTTYRQATAYKEIPVPVPKGAREGQSWRLVLTATAASASSTAKGHELIELGKADVGLKTPLPVISMPILFTVKAGRSGQKQEQIERVYRFVVPAFPTVDLDKVPAVGDAPQPNLLTPTPTMQQVSLKVREQTSFDLDKKIWDSGIALSSWLVRLGQTRDAQGQLQTEWDETNLGEGGKIALQRLKDVLVSEAPQKVLELGAGTGIVSLALGVLLSSRRPSDENRVKDEVLTTDLESAMPLLEHNISLNEHLFPSVSLRAVVLDWDEDLNAQLRDEAGEIDLVVMADVTYNTASFPALVQTIQKVIKANEKTKRPPILLGYKQRDEAERALWDMAKAMGVDFVKIGEVHGYGGDPNEIWIA</sequence>
<name>A0A5C3KYV8_COPMA</name>
<gene>
    <name evidence="1" type="ORF">FA15DRAFT_338647</name>
</gene>
<dbReference type="EMBL" id="ML210184">
    <property type="protein sequence ID" value="TFK25574.1"/>
    <property type="molecule type" value="Genomic_DNA"/>
</dbReference>
<dbReference type="InterPro" id="IPR019410">
    <property type="entry name" value="Methyltransf_16"/>
</dbReference>
<dbReference type="AlphaFoldDB" id="A0A5C3KYV8"/>
<dbReference type="InterPro" id="IPR029063">
    <property type="entry name" value="SAM-dependent_MTases_sf"/>
</dbReference>
<dbReference type="SUPFAM" id="SSF53335">
    <property type="entry name" value="S-adenosyl-L-methionine-dependent methyltransferases"/>
    <property type="match status" value="1"/>
</dbReference>
<dbReference type="PANTHER" id="PTHR14614:SF162">
    <property type="entry name" value="EXPRESSED PROTEIN"/>
    <property type="match status" value="1"/>
</dbReference>
<evidence type="ECO:0000313" key="1">
    <source>
        <dbReference type="EMBL" id="TFK25574.1"/>
    </source>
</evidence>
<dbReference type="PANTHER" id="PTHR14614">
    <property type="entry name" value="HEPATOCELLULAR CARCINOMA-ASSOCIATED ANTIGEN"/>
    <property type="match status" value="1"/>
</dbReference>
<dbReference type="STRING" id="230819.A0A5C3KYV8"/>
<dbReference type="GO" id="GO:0005634">
    <property type="term" value="C:nucleus"/>
    <property type="evidence" value="ECO:0007669"/>
    <property type="project" value="TreeGrafter"/>
</dbReference>
<organism evidence="1 2">
    <name type="scientific">Coprinopsis marcescibilis</name>
    <name type="common">Agaric fungus</name>
    <name type="synonym">Psathyrella marcescibilis</name>
    <dbReference type="NCBI Taxonomy" id="230819"/>
    <lineage>
        <taxon>Eukaryota</taxon>
        <taxon>Fungi</taxon>
        <taxon>Dikarya</taxon>
        <taxon>Basidiomycota</taxon>
        <taxon>Agaricomycotina</taxon>
        <taxon>Agaricomycetes</taxon>
        <taxon>Agaricomycetidae</taxon>
        <taxon>Agaricales</taxon>
        <taxon>Agaricineae</taxon>
        <taxon>Psathyrellaceae</taxon>
        <taxon>Coprinopsis</taxon>
    </lineage>
</organism>
<protein>
    <recommendedName>
        <fullName evidence="3">Methyltransferase-domain-containing protein</fullName>
    </recommendedName>
</protein>
<dbReference type="OrthoDB" id="413520at2759"/>
<reference evidence="1 2" key="1">
    <citation type="journal article" date="2019" name="Nat. Ecol. Evol.">
        <title>Megaphylogeny resolves global patterns of mushroom evolution.</title>
        <authorList>
            <person name="Varga T."/>
            <person name="Krizsan K."/>
            <person name="Foldi C."/>
            <person name="Dima B."/>
            <person name="Sanchez-Garcia M."/>
            <person name="Sanchez-Ramirez S."/>
            <person name="Szollosi G.J."/>
            <person name="Szarkandi J.G."/>
            <person name="Papp V."/>
            <person name="Albert L."/>
            <person name="Andreopoulos W."/>
            <person name="Angelini C."/>
            <person name="Antonin V."/>
            <person name="Barry K.W."/>
            <person name="Bougher N.L."/>
            <person name="Buchanan P."/>
            <person name="Buyck B."/>
            <person name="Bense V."/>
            <person name="Catcheside P."/>
            <person name="Chovatia M."/>
            <person name="Cooper J."/>
            <person name="Damon W."/>
            <person name="Desjardin D."/>
            <person name="Finy P."/>
            <person name="Geml J."/>
            <person name="Haridas S."/>
            <person name="Hughes K."/>
            <person name="Justo A."/>
            <person name="Karasinski D."/>
            <person name="Kautmanova I."/>
            <person name="Kiss B."/>
            <person name="Kocsube S."/>
            <person name="Kotiranta H."/>
            <person name="LaButti K.M."/>
            <person name="Lechner B.E."/>
            <person name="Liimatainen K."/>
            <person name="Lipzen A."/>
            <person name="Lukacs Z."/>
            <person name="Mihaltcheva S."/>
            <person name="Morgado L.N."/>
            <person name="Niskanen T."/>
            <person name="Noordeloos M.E."/>
            <person name="Ohm R.A."/>
            <person name="Ortiz-Santana B."/>
            <person name="Ovrebo C."/>
            <person name="Racz N."/>
            <person name="Riley R."/>
            <person name="Savchenko A."/>
            <person name="Shiryaev A."/>
            <person name="Soop K."/>
            <person name="Spirin V."/>
            <person name="Szebenyi C."/>
            <person name="Tomsovsky M."/>
            <person name="Tulloss R.E."/>
            <person name="Uehling J."/>
            <person name="Grigoriev I.V."/>
            <person name="Vagvolgyi C."/>
            <person name="Papp T."/>
            <person name="Martin F.M."/>
            <person name="Miettinen O."/>
            <person name="Hibbett D.S."/>
            <person name="Nagy L.G."/>
        </authorList>
    </citation>
    <scope>NUCLEOTIDE SEQUENCE [LARGE SCALE GENOMIC DNA]</scope>
    <source>
        <strain evidence="1 2">CBS 121175</strain>
    </source>
</reference>
<accession>A0A5C3KYV8</accession>